<evidence type="ECO:0000259" key="2">
    <source>
        <dbReference type="PROSITE" id="PS51898"/>
    </source>
</evidence>
<dbReference type="AlphaFoldDB" id="A0A1G5ADL8"/>
<name>A0A1G5ADL8_9BACT</name>
<dbReference type="OrthoDB" id="9814722at2"/>
<dbReference type="GO" id="GO:0015074">
    <property type="term" value="P:DNA integration"/>
    <property type="evidence" value="ECO:0007669"/>
    <property type="project" value="InterPro"/>
</dbReference>
<dbReference type="Pfam" id="PF00589">
    <property type="entry name" value="Phage_integrase"/>
    <property type="match status" value="1"/>
</dbReference>
<dbReference type="EMBL" id="FMUX01000001">
    <property type="protein sequence ID" value="SCX76003.1"/>
    <property type="molecule type" value="Genomic_DNA"/>
</dbReference>
<dbReference type="InterPro" id="IPR011010">
    <property type="entry name" value="DNA_brk_join_enz"/>
</dbReference>
<reference evidence="3 4" key="1">
    <citation type="submission" date="2016-10" db="EMBL/GenBank/DDBJ databases">
        <authorList>
            <person name="de Groot N.N."/>
        </authorList>
    </citation>
    <scope>NUCLEOTIDE SEQUENCE [LARGE SCALE GENOMIC DNA]</scope>
    <source>
        <strain evidence="3 4">AA1</strain>
    </source>
</reference>
<dbReference type="Proteomes" id="UP000198870">
    <property type="component" value="Unassembled WGS sequence"/>
</dbReference>
<dbReference type="SUPFAM" id="SSF56349">
    <property type="entry name" value="DNA breaking-rejoining enzymes"/>
    <property type="match status" value="1"/>
</dbReference>
<evidence type="ECO:0000256" key="1">
    <source>
        <dbReference type="ARBA" id="ARBA00023172"/>
    </source>
</evidence>
<organism evidence="3 4">
    <name type="scientific">Desulfoluna spongiiphila</name>
    <dbReference type="NCBI Taxonomy" id="419481"/>
    <lineage>
        <taxon>Bacteria</taxon>
        <taxon>Pseudomonadati</taxon>
        <taxon>Thermodesulfobacteriota</taxon>
        <taxon>Desulfobacteria</taxon>
        <taxon>Desulfobacterales</taxon>
        <taxon>Desulfolunaceae</taxon>
        <taxon>Desulfoluna</taxon>
    </lineage>
</organism>
<dbReference type="PANTHER" id="PTHR30349">
    <property type="entry name" value="PHAGE INTEGRASE-RELATED"/>
    <property type="match status" value="1"/>
</dbReference>
<evidence type="ECO:0000313" key="4">
    <source>
        <dbReference type="Proteomes" id="UP000198870"/>
    </source>
</evidence>
<keyword evidence="4" id="KW-1185">Reference proteome</keyword>
<dbReference type="CDD" id="cd01189">
    <property type="entry name" value="INT_ICEBs1_C_like"/>
    <property type="match status" value="1"/>
</dbReference>
<dbReference type="InterPro" id="IPR050090">
    <property type="entry name" value="Tyrosine_recombinase_XerCD"/>
</dbReference>
<evidence type="ECO:0000313" key="3">
    <source>
        <dbReference type="EMBL" id="SCX76003.1"/>
    </source>
</evidence>
<accession>A0A1G5ADL8</accession>
<dbReference type="Gene3D" id="1.10.443.10">
    <property type="entry name" value="Intergrase catalytic core"/>
    <property type="match status" value="1"/>
</dbReference>
<feature type="domain" description="Tyr recombinase" evidence="2">
    <location>
        <begin position="213"/>
        <end position="385"/>
    </location>
</feature>
<gene>
    <name evidence="3" type="ORF">SAMN05216233_10184</name>
</gene>
<dbReference type="PROSITE" id="PS51898">
    <property type="entry name" value="TYR_RECOMBINASE"/>
    <property type="match status" value="1"/>
</dbReference>
<dbReference type="InterPro" id="IPR002104">
    <property type="entry name" value="Integrase_catalytic"/>
</dbReference>
<dbReference type="STRING" id="419481.SAMN05216233_10184"/>
<keyword evidence="1" id="KW-0233">DNA recombination</keyword>
<dbReference type="PANTHER" id="PTHR30349:SF64">
    <property type="entry name" value="PROPHAGE INTEGRASE INTD-RELATED"/>
    <property type="match status" value="1"/>
</dbReference>
<dbReference type="InterPro" id="IPR013762">
    <property type="entry name" value="Integrase-like_cat_sf"/>
</dbReference>
<sequence>MGQYRRLSDSLVQWHNDKGEPTGAIKMQFRHRGKRISRTTGERDLERAKVVMDRVRQEIDIEIDSPPTTVSTVHPIRLSEATQEYYDLKWKGLAHGEDSLIKLRVIIDALGDPPCNTITTTTVRRLRNILLSQNIGTATKKHHRADATVNRYVTALRTIILDQHKQGNLTKLPDWEMVSEKQYRRDRLVTDEELAAMIDFTQIPVLKYGQRGGETVVLTDKMTGAPLVNEEATQKRRLVGDLLMVLRKTGMRLGEACAITYGRHINLTRRTIMISADIAKGKSIRTLPMTPTVHTLLRDLSPAPDSRAFPLSNDYVGKVWKKGRRHLGITDKHFVVHAIRHTVATRLLEDGVPVAKVQALLGHEDISTTMIYTHLVPIDLADELERI</sequence>
<proteinExistence type="predicted"/>
<dbReference type="GO" id="GO:0003677">
    <property type="term" value="F:DNA binding"/>
    <property type="evidence" value="ECO:0007669"/>
    <property type="project" value="InterPro"/>
</dbReference>
<protein>
    <submittedName>
        <fullName evidence="3">Phage integrase family protein</fullName>
    </submittedName>
</protein>
<dbReference type="GO" id="GO:0006310">
    <property type="term" value="P:DNA recombination"/>
    <property type="evidence" value="ECO:0007669"/>
    <property type="project" value="UniProtKB-KW"/>
</dbReference>